<dbReference type="EC" id="1.5.1.3" evidence="3"/>
<keyword evidence="5" id="KW-0521">NADP</keyword>
<reference evidence="10" key="1">
    <citation type="submission" date="2013-11" db="EMBL/GenBank/DDBJ databases">
        <title>Draft genome sequence and annotation of the entomopathogenic bacteria, Xenorhabdus cabanillasi strain JM26 and Xenorhabdus szentirmai strain DSM 16338.</title>
        <authorList>
            <person name="Gualtieri M."/>
            <person name="Ogier J.C."/>
            <person name="Pages S."/>
            <person name="Givaudan A."/>
            <person name="Gaudriault S."/>
        </authorList>
    </citation>
    <scope>NUCLEOTIDE SEQUENCE [LARGE SCALE GENOMIC DNA]</scope>
    <source>
        <strain evidence="10">DSM 16338</strain>
    </source>
</reference>
<evidence type="ECO:0000256" key="7">
    <source>
        <dbReference type="ARBA" id="ARBA00025067"/>
    </source>
</evidence>
<dbReference type="PRINTS" id="PR00070">
    <property type="entry name" value="DHFR"/>
</dbReference>
<evidence type="ECO:0000256" key="3">
    <source>
        <dbReference type="ARBA" id="ARBA00012856"/>
    </source>
</evidence>
<evidence type="ECO:0000256" key="1">
    <source>
        <dbReference type="ARBA" id="ARBA00004903"/>
    </source>
</evidence>
<dbReference type="InterPro" id="IPR017925">
    <property type="entry name" value="DHFR_CS"/>
</dbReference>
<feature type="domain" description="DHFR" evidence="9">
    <location>
        <begin position="1"/>
        <end position="163"/>
    </location>
</feature>
<evidence type="ECO:0000259" key="9">
    <source>
        <dbReference type="PROSITE" id="PS51330"/>
    </source>
</evidence>
<dbReference type="GO" id="GO:0050661">
    <property type="term" value="F:NADP binding"/>
    <property type="evidence" value="ECO:0007669"/>
    <property type="project" value="InterPro"/>
</dbReference>
<dbReference type="PROSITE" id="PS00075">
    <property type="entry name" value="DHFR_1"/>
    <property type="match status" value="1"/>
</dbReference>
<dbReference type="GO" id="GO:0046655">
    <property type="term" value="P:folic acid metabolic process"/>
    <property type="evidence" value="ECO:0007669"/>
    <property type="project" value="TreeGrafter"/>
</dbReference>
<comment type="pathway">
    <text evidence="1">Cofactor biosynthesis; tetrahydrofolate biosynthesis; 5,6,7,8-tetrahydrofolate from 7,8-dihydrofolate: step 1/1.</text>
</comment>
<evidence type="ECO:0000313" key="10">
    <source>
        <dbReference type="EMBL" id="CDL81036.1"/>
    </source>
</evidence>
<dbReference type="Pfam" id="PF00186">
    <property type="entry name" value="DHFR_1"/>
    <property type="match status" value="1"/>
</dbReference>
<comment type="caution">
    <text evidence="10">The sequence shown here is derived from an EMBL/GenBank/DDBJ whole genome shotgun (WGS) entry which is preliminary data.</text>
</comment>
<evidence type="ECO:0000256" key="8">
    <source>
        <dbReference type="RuleBase" id="RU004474"/>
    </source>
</evidence>
<dbReference type="EMBL" id="CBXF010000002">
    <property type="protein sequence ID" value="CDL81036.1"/>
    <property type="molecule type" value="Genomic_DNA"/>
</dbReference>
<name>W1ITU9_9GAMM</name>
<dbReference type="SUPFAM" id="SSF53597">
    <property type="entry name" value="Dihydrofolate reductase-like"/>
    <property type="match status" value="1"/>
</dbReference>
<dbReference type="GO" id="GO:0006730">
    <property type="term" value="P:one-carbon metabolic process"/>
    <property type="evidence" value="ECO:0007669"/>
    <property type="project" value="UniProtKB-KW"/>
</dbReference>
<dbReference type="AlphaFoldDB" id="W1ITU9"/>
<comment type="similarity">
    <text evidence="2 8">Belongs to the dihydrofolate reductase family.</text>
</comment>
<dbReference type="UniPathway" id="UPA00077">
    <property type="reaction ID" value="UER00158"/>
</dbReference>
<dbReference type="CDD" id="cd00209">
    <property type="entry name" value="DHFR"/>
    <property type="match status" value="1"/>
</dbReference>
<dbReference type="GO" id="GO:0046452">
    <property type="term" value="P:dihydrofolate metabolic process"/>
    <property type="evidence" value="ECO:0007669"/>
    <property type="project" value="TreeGrafter"/>
</dbReference>
<evidence type="ECO:0000256" key="5">
    <source>
        <dbReference type="ARBA" id="ARBA00022857"/>
    </source>
</evidence>
<evidence type="ECO:0000256" key="4">
    <source>
        <dbReference type="ARBA" id="ARBA00022563"/>
    </source>
</evidence>
<dbReference type="OrthoDB" id="9804315at2"/>
<evidence type="ECO:0000256" key="6">
    <source>
        <dbReference type="ARBA" id="ARBA00023002"/>
    </source>
</evidence>
<dbReference type="PANTHER" id="PTHR48069:SF3">
    <property type="entry name" value="DIHYDROFOLATE REDUCTASE"/>
    <property type="match status" value="1"/>
</dbReference>
<gene>
    <name evidence="10" type="ORF">XSR1_100082</name>
</gene>
<dbReference type="Proteomes" id="UP000019202">
    <property type="component" value="Unassembled WGS sequence"/>
</dbReference>
<dbReference type="PROSITE" id="PS51330">
    <property type="entry name" value="DHFR_2"/>
    <property type="match status" value="1"/>
</dbReference>
<dbReference type="RefSeq" id="WP_051462270.1">
    <property type="nucleotide sequence ID" value="NZ_CAWLWS010000002.1"/>
</dbReference>
<dbReference type="Gene3D" id="3.40.430.10">
    <property type="entry name" value="Dihydrofolate Reductase, subunit A"/>
    <property type="match status" value="1"/>
</dbReference>
<accession>W1ITU9</accession>
<dbReference type="InterPro" id="IPR024072">
    <property type="entry name" value="DHFR-like_dom_sf"/>
</dbReference>
<dbReference type="InterPro" id="IPR012259">
    <property type="entry name" value="DHFR"/>
</dbReference>
<dbReference type="GO" id="GO:0046654">
    <property type="term" value="P:tetrahydrofolate biosynthetic process"/>
    <property type="evidence" value="ECO:0007669"/>
    <property type="project" value="UniProtKB-UniPathway"/>
</dbReference>
<sequence>MISLIAAVGRGNGIGVNNALPWHSSRDLKLFKNKTVGEIVVMGRKTAESLGKPLKDRFNFVLSRDPNRVPAGFSIIRDTSEVKDLARLHSVYIIGGAEIYRQFINIADRAFISHIEDDTPDADTFFPMDELKAAFNRRMTLNYYDELENEPAFDHVMYWKQKE</sequence>
<evidence type="ECO:0000313" key="11">
    <source>
        <dbReference type="Proteomes" id="UP000019202"/>
    </source>
</evidence>
<keyword evidence="11" id="KW-1185">Reference proteome</keyword>
<keyword evidence="4" id="KW-0554">One-carbon metabolism</keyword>
<dbReference type="GO" id="GO:0004146">
    <property type="term" value="F:dihydrofolate reductase activity"/>
    <property type="evidence" value="ECO:0007669"/>
    <property type="project" value="UniProtKB-EC"/>
</dbReference>
<keyword evidence="6 10" id="KW-0560">Oxidoreductase</keyword>
<proteinExistence type="inferred from homology"/>
<comment type="function">
    <text evidence="7">Key enzyme in folate metabolism. Catalyzes an essential reaction for de novo glycine and purine synthesis, and for DNA precursor synthesis.</text>
</comment>
<protein>
    <recommendedName>
        <fullName evidence="3">dihydrofolate reductase</fullName>
        <ecNumber evidence="3">1.5.1.3</ecNumber>
    </recommendedName>
</protein>
<evidence type="ECO:0000256" key="2">
    <source>
        <dbReference type="ARBA" id="ARBA00009539"/>
    </source>
</evidence>
<organism evidence="10 11">
    <name type="scientific">Xenorhabdus szentirmaii DSM 16338</name>
    <dbReference type="NCBI Taxonomy" id="1427518"/>
    <lineage>
        <taxon>Bacteria</taxon>
        <taxon>Pseudomonadati</taxon>
        <taxon>Pseudomonadota</taxon>
        <taxon>Gammaproteobacteria</taxon>
        <taxon>Enterobacterales</taxon>
        <taxon>Morganellaceae</taxon>
        <taxon>Xenorhabdus</taxon>
    </lineage>
</organism>
<dbReference type="PANTHER" id="PTHR48069">
    <property type="entry name" value="DIHYDROFOLATE REDUCTASE"/>
    <property type="match status" value="1"/>
</dbReference>
<dbReference type="STRING" id="1427518.XSR1_100082"/>
<dbReference type="InterPro" id="IPR001796">
    <property type="entry name" value="DHFR_dom"/>
</dbReference>